<dbReference type="AlphaFoldDB" id="A0A0D9WPN9"/>
<dbReference type="HOGENOM" id="CLU_2227023_0_0_1"/>
<evidence type="ECO:0000313" key="2">
    <source>
        <dbReference type="EnsemblPlants" id="LPERR06G10760.1"/>
    </source>
</evidence>
<protein>
    <submittedName>
        <fullName evidence="2">Uncharacterized protein</fullName>
    </submittedName>
</protein>
<keyword evidence="3" id="KW-1185">Reference proteome</keyword>
<accession>A0A0D9WPN9</accession>
<dbReference type="EnsemblPlants" id="LPERR06G10760.1">
    <property type="protein sequence ID" value="LPERR06G10760.1"/>
    <property type="gene ID" value="LPERR06G10760"/>
</dbReference>
<evidence type="ECO:0000256" key="1">
    <source>
        <dbReference type="SAM" id="MobiDB-lite"/>
    </source>
</evidence>
<evidence type="ECO:0000313" key="3">
    <source>
        <dbReference type="Proteomes" id="UP000032180"/>
    </source>
</evidence>
<feature type="region of interest" description="Disordered" evidence="1">
    <location>
        <begin position="40"/>
        <end position="64"/>
    </location>
</feature>
<dbReference type="SUPFAM" id="SSF50630">
    <property type="entry name" value="Acid proteases"/>
    <property type="match status" value="1"/>
</dbReference>
<reference evidence="2 3" key="1">
    <citation type="submission" date="2012-08" db="EMBL/GenBank/DDBJ databases">
        <title>Oryza genome evolution.</title>
        <authorList>
            <person name="Wing R.A."/>
        </authorList>
    </citation>
    <scope>NUCLEOTIDE SEQUENCE</scope>
</reference>
<dbReference type="InterPro" id="IPR021109">
    <property type="entry name" value="Peptidase_aspartic_dom_sf"/>
</dbReference>
<sequence length="106" mass="11671">MQPWFYQMNLTGISVARCPLDDIMPAVFSQGVTNDSGTIVSSSRLCRRRPTPRSVPRSGPPRRRTRELAPLVGHLDTCYDFTGHDSVTVPTVALTFGGGRRCHRGA</sequence>
<dbReference type="Proteomes" id="UP000032180">
    <property type="component" value="Chromosome 6"/>
</dbReference>
<proteinExistence type="predicted"/>
<reference evidence="3" key="2">
    <citation type="submission" date="2013-12" db="EMBL/GenBank/DDBJ databases">
        <authorList>
            <person name="Yu Y."/>
            <person name="Lee S."/>
            <person name="de Baynast K."/>
            <person name="Wissotski M."/>
            <person name="Liu L."/>
            <person name="Talag J."/>
            <person name="Goicoechea J."/>
            <person name="Angelova A."/>
            <person name="Jetty R."/>
            <person name="Kudrna D."/>
            <person name="Golser W."/>
            <person name="Rivera L."/>
            <person name="Zhang J."/>
            <person name="Wing R."/>
        </authorList>
    </citation>
    <scope>NUCLEOTIDE SEQUENCE</scope>
</reference>
<dbReference type="Gramene" id="LPERR06G10760.1">
    <property type="protein sequence ID" value="LPERR06G10760.1"/>
    <property type="gene ID" value="LPERR06G10760"/>
</dbReference>
<dbReference type="STRING" id="77586.A0A0D9WPN9"/>
<organism evidence="2 3">
    <name type="scientific">Leersia perrieri</name>
    <dbReference type="NCBI Taxonomy" id="77586"/>
    <lineage>
        <taxon>Eukaryota</taxon>
        <taxon>Viridiplantae</taxon>
        <taxon>Streptophyta</taxon>
        <taxon>Embryophyta</taxon>
        <taxon>Tracheophyta</taxon>
        <taxon>Spermatophyta</taxon>
        <taxon>Magnoliopsida</taxon>
        <taxon>Liliopsida</taxon>
        <taxon>Poales</taxon>
        <taxon>Poaceae</taxon>
        <taxon>BOP clade</taxon>
        <taxon>Oryzoideae</taxon>
        <taxon>Oryzeae</taxon>
        <taxon>Oryzinae</taxon>
        <taxon>Leersia</taxon>
    </lineage>
</organism>
<reference evidence="2" key="3">
    <citation type="submission" date="2015-04" db="UniProtKB">
        <authorList>
            <consortium name="EnsemblPlants"/>
        </authorList>
    </citation>
    <scope>IDENTIFICATION</scope>
</reference>
<name>A0A0D9WPN9_9ORYZ</name>